<reference evidence="2 3" key="1">
    <citation type="submission" date="2018-04" db="EMBL/GenBank/DDBJ databases">
        <title>Genomic Encyclopedia of Type Strains, Phase III (KMG-III): the genomes of soil and plant-associated and newly described type strains.</title>
        <authorList>
            <person name="Whitman W."/>
        </authorList>
    </citation>
    <scope>NUCLEOTIDE SEQUENCE [LARGE SCALE GENOMIC DNA]</scope>
    <source>
        <strain evidence="2 3">JA192</strain>
    </source>
</reference>
<feature type="region of interest" description="Disordered" evidence="1">
    <location>
        <begin position="1"/>
        <end position="107"/>
    </location>
</feature>
<evidence type="ECO:0000256" key="1">
    <source>
        <dbReference type="SAM" id="MobiDB-lite"/>
    </source>
</evidence>
<accession>A0ABX5J6U6</accession>
<evidence type="ECO:0000313" key="3">
    <source>
        <dbReference type="Proteomes" id="UP000240800"/>
    </source>
</evidence>
<name>A0ABX5J6U6_9RHOB</name>
<sequence>MPPPYSPLGPLSPRNTARPRTPDSAGGKARTDILRPSAQRRGNSGRLVRPSPSQGRTAATVVPGDKAAGLTSHARIVRRTPAFTRSSEPTGGPGRQGSGRPDVARADRPTYAGLHPLARTNGRSRPPAHRCPSVIRAGCGGRALSYPHRRGRRRPLPWPPTCLPACLLTSSLSSPPHLLTSSPPHLLTSSPPHLLTSSPPHLLTCEILLFTIAINTISFAQEEATVRVRRRKSPS</sequence>
<keyword evidence="3" id="KW-1185">Reference proteome</keyword>
<gene>
    <name evidence="2" type="ORF">C8J29_10718</name>
</gene>
<evidence type="ECO:0000313" key="2">
    <source>
        <dbReference type="EMBL" id="PTM76742.1"/>
    </source>
</evidence>
<proteinExistence type="predicted"/>
<organism evidence="2 3">
    <name type="scientific">Cereibacter johrii</name>
    <dbReference type="NCBI Taxonomy" id="445629"/>
    <lineage>
        <taxon>Bacteria</taxon>
        <taxon>Pseudomonadati</taxon>
        <taxon>Pseudomonadota</taxon>
        <taxon>Alphaproteobacteria</taxon>
        <taxon>Rhodobacterales</taxon>
        <taxon>Paracoccaceae</taxon>
        <taxon>Cereibacter</taxon>
    </lineage>
</organism>
<comment type="caution">
    <text evidence="2">The sequence shown here is derived from an EMBL/GenBank/DDBJ whole genome shotgun (WGS) entry which is preliminary data.</text>
</comment>
<protein>
    <submittedName>
        <fullName evidence="2">Uncharacterized protein</fullName>
    </submittedName>
</protein>
<dbReference type="EMBL" id="PZZW01000007">
    <property type="protein sequence ID" value="PTM76742.1"/>
    <property type="molecule type" value="Genomic_DNA"/>
</dbReference>
<dbReference type="Proteomes" id="UP000240800">
    <property type="component" value="Unassembled WGS sequence"/>
</dbReference>